<dbReference type="EMBL" id="CP002353">
    <property type="protein sequence ID" value="ADV62604.1"/>
    <property type="molecule type" value="Genomic_DNA"/>
</dbReference>
<dbReference type="Proteomes" id="UP000008631">
    <property type="component" value="Chromosome"/>
</dbReference>
<keyword evidence="2" id="KW-0808">Transferase</keyword>
<dbReference type="HOGENOM" id="CLU_648561_0_0_0"/>
<dbReference type="eggNOG" id="COG0438">
    <property type="taxonomic scope" value="Bacteria"/>
</dbReference>
<reference key="1">
    <citation type="submission" date="2010-11" db="EMBL/GenBank/DDBJ databases">
        <title>The complete sequence of chromosome of Isophaera pallida ATCC 43644.</title>
        <authorList>
            <consortium name="US DOE Joint Genome Institute (JGI-PGF)"/>
            <person name="Lucas S."/>
            <person name="Copeland A."/>
            <person name="Lapidus A."/>
            <person name="Bruce D."/>
            <person name="Goodwin L."/>
            <person name="Pitluck S."/>
            <person name="Kyrpides N."/>
            <person name="Mavromatis K."/>
            <person name="Pagani I."/>
            <person name="Ivanova N."/>
            <person name="Saunders E."/>
            <person name="Brettin T."/>
            <person name="Detter J.C."/>
            <person name="Han C."/>
            <person name="Tapia R."/>
            <person name="Land M."/>
            <person name="Hauser L."/>
            <person name="Markowitz V."/>
            <person name="Cheng J.-F."/>
            <person name="Hugenholtz P."/>
            <person name="Woyke T."/>
            <person name="Wu D."/>
            <person name="Eisen J.A."/>
        </authorList>
    </citation>
    <scope>NUCLEOTIDE SEQUENCE</scope>
    <source>
        <strain>ATCC 43644</strain>
    </source>
</reference>
<evidence type="ECO:0000259" key="1">
    <source>
        <dbReference type="Pfam" id="PF13439"/>
    </source>
</evidence>
<dbReference type="KEGG" id="ipa:Isop_2024"/>
<organism evidence="2 3">
    <name type="scientific">Isosphaera pallida (strain ATCC 43644 / DSM 9630 / IS1B)</name>
    <dbReference type="NCBI Taxonomy" id="575540"/>
    <lineage>
        <taxon>Bacteria</taxon>
        <taxon>Pseudomonadati</taxon>
        <taxon>Planctomycetota</taxon>
        <taxon>Planctomycetia</taxon>
        <taxon>Isosphaerales</taxon>
        <taxon>Isosphaeraceae</taxon>
        <taxon>Isosphaera</taxon>
    </lineage>
</organism>
<feature type="domain" description="Glycosyltransferase subfamily 4-like N-terminal" evidence="1">
    <location>
        <begin position="21"/>
        <end position="209"/>
    </location>
</feature>
<dbReference type="RefSeq" id="WP_013564892.1">
    <property type="nucleotide sequence ID" value="NC_014962.1"/>
</dbReference>
<evidence type="ECO:0000313" key="2">
    <source>
        <dbReference type="EMBL" id="ADV62604.1"/>
    </source>
</evidence>
<evidence type="ECO:0000313" key="3">
    <source>
        <dbReference type="Proteomes" id="UP000008631"/>
    </source>
</evidence>
<accession>E8R385</accession>
<gene>
    <name evidence="2" type="ordered locus">Isop_2024</name>
</gene>
<dbReference type="Gene3D" id="3.40.50.2000">
    <property type="entry name" value="Glycogen Phosphorylase B"/>
    <property type="match status" value="2"/>
</dbReference>
<dbReference type="Pfam" id="PF13439">
    <property type="entry name" value="Glyco_transf_4"/>
    <property type="match status" value="1"/>
</dbReference>
<name>E8R385_ISOPI</name>
<dbReference type="Pfam" id="PF13692">
    <property type="entry name" value="Glyco_trans_1_4"/>
    <property type="match status" value="1"/>
</dbReference>
<dbReference type="PANTHER" id="PTHR12526">
    <property type="entry name" value="GLYCOSYLTRANSFERASE"/>
    <property type="match status" value="1"/>
</dbReference>
<proteinExistence type="predicted"/>
<reference evidence="2 3" key="2">
    <citation type="journal article" date="2011" name="Stand. Genomic Sci.">
        <title>Complete genome sequence of Isosphaera pallida type strain (IS1B).</title>
        <authorList>
            <consortium name="US DOE Joint Genome Institute (JGI-PGF)"/>
            <person name="Goker M."/>
            <person name="Cleland D."/>
            <person name="Saunders E."/>
            <person name="Lapidus A."/>
            <person name="Nolan M."/>
            <person name="Lucas S."/>
            <person name="Hammon N."/>
            <person name="Deshpande S."/>
            <person name="Cheng J.F."/>
            <person name="Tapia R."/>
            <person name="Han C."/>
            <person name="Goodwin L."/>
            <person name="Pitluck S."/>
            <person name="Liolios K."/>
            <person name="Pagani I."/>
            <person name="Ivanova N."/>
            <person name="Mavromatis K."/>
            <person name="Pati A."/>
            <person name="Chen A."/>
            <person name="Palaniappan K."/>
            <person name="Land M."/>
            <person name="Hauser L."/>
            <person name="Chang Y.J."/>
            <person name="Jeffries C.D."/>
            <person name="Detter J.C."/>
            <person name="Beck B."/>
            <person name="Woyke T."/>
            <person name="Bristow J."/>
            <person name="Eisen J.A."/>
            <person name="Markowitz V."/>
            <person name="Hugenholtz P."/>
            <person name="Kyrpides N.C."/>
            <person name="Klenk H.P."/>
        </authorList>
    </citation>
    <scope>NUCLEOTIDE SEQUENCE [LARGE SCALE GENOMIC DNA]</scope>
    <source>
        <strain evidence="3">ATCC 43644 / DSM 9630 / IS1B</strain>
    </source>
</reference>
<dbReference type="GO" id="GO:0016757">
    <property type="term" value="F:glycosyltransferase activity"/>
    <property type="evidence" value="ECO:0007669"/>
    <property type="project" value="UniProtKB-ARBA"/>
</dbReference>
<dbReference type="InParanoid" id="E8R385"/>
<sequence length="423" mass="47324">MNAQTSPRTWVVVAGDFAVGGGMDRANLALAEGLADRARPNRLVTHHVQWRRTTDPSPVTRVWRVSRPRGSHLLGSPLLDQAGRWAAAAARPHAVVVVNGGNCLVRRPDLNWVHYLHRAWNPEDRNDTFPDHDPNTPPRRLHAAHLAKRRIARWLFLDLERRALAPRRGSDGPRLVVVNSQRTRTDLLTHYSLDPDRVRVVYYGIDADRFHPVPAETRVRLRQELAASIGPLAHLDPARPWVLFVGALGDHRKGLDRIFNAFEMLGESWDAQLLIVGRRPPHLPPLSLSTPRLDRSQTVVELGYRADVPDLMAAADLLVSPTRYEAYGLNVHEAICAGLPAIVSRSAGVAERYDELGGEVAEALRPYRLDEPRDPHALASALEHWRANLDQARQGFTPLSEHLRKRSWDDCAADLIALADALE</sequence>
<protein>
    <submittedName>
        <fullName evidence="2">Glycosyl transferase group 1</fullName>
    </submittedName>
</protein>
<dbReference type="InterPro" id="IPR028098">
    <property type="entry name" value="Glyco_trans_4-like_N"/>
</dbReference>
<dbReference type="STRING" id="575540.Isop_2024"/>
<dbReference type="OrthoDB" id="433681at2"/>
<dbReference type="SUPFAM" id="SSF53756">
    <property type="entry name" value="UDP-Glycosyltransferase/glycogen phosphorylase"/>
    <property type="match status" value="1"/>
</dbReference>
<keyword evidence="3" id="KW-1185">Reference proteome</keyword>
<dbReference type="AlphaFoldDB" id="E8R385"/>